<organism evidence="2 3">
    <name type="scientific">Cucumis melo var. makuwa</name>
    <name type="common">Oriental melon</name>
    <dbReference type="NCBI Taxonomy" id="1194695"/>
    <lineage>
        <taxon>Eukaryota</taxon>
        <taxon>Viridiplantae</taxon>
        <taxon>Streptophyta</taxon>
        <taxon>Embryophyta</taxon>
        <taxon>Tracheophyta</taxon>
        <taxon>Spermatophyta</taxon>
        <taxon>Magnoliopsida</taxon>
        <taxon>eudicotyledons</taxon>
        <taxon>Gunneridae</taxon>
        <taxon>Pentapetalae</taxon>
        <taxon>rosids</taxon>
        <taxon>fabids</taxon>
        <taxon>Cucurbitales</taxon>
        <taxon>Cucurbitaceae</taxon>
        <taxon>Benincaseae</taxon>
        <taxon>Cucumis</taxon>
    </lineage>
</organism>
<dbReference type="Proteomes" id="UP000321393">
    <property type="component" value="Unassembled WGS sequence"/>
</dbReference>
<keyword evidence="2" id="KW-0418">Kinase</keyword>
<comment type="caution">
    <text evidence="2">The sequence shown here is derived from an EMBL/GenBank/DDBJ whole genome shotgun (WGS) entry which is preliminary data.</text>
</comment>
<accession>A0A5A7V8I2</accession>
<proteinExistence type="predicted"/>
<dbReference type="GO" id="GO:0016301">
    <property type="term" value="F:kinase activity"/>
    <property type="evidence" value="ECO:0007669"/>
    <property type="project" value="UniProtKB-KW"/>
</dbReference>
<feature type="region of interest" description="Disordered" evidence="1">
    <location>
        <begin position="1"/>
        <end position="23"/>
    </location>
</feature>
<evidence type="ECO:0000313" key="2">
    <source>
        <dbReference type="EMBL" id="KAA0061999.1"/>
    </source>
</evidence>
<keyword evidence="2" id="KW-0808">Transferase</keyword>
<name>A0A5A7V8I2_CUCMM</name>
<dbReference type="AlphaFoldDB" id="A0A5A7V8I2"/>
<protein>
    <submittedName>
        <fullName evidence="2">Cysteine-rich RLK (RECEPTOR-like protein kinase) 8</fullName>
    </submittedName>
</protein>
<sequence>MSAPNRPPITKVYSRRQQPPGKRSCTYPIASVVSYDQLSYPTCSFVKSLDFISIPKTIQEALSYFGWRNTIIKEVNALDDNGYAQRYRVDYFDTFSPVAKLNSITLFISMVASQD</sequence>
<evidence type="ECO:0000256" key="1">
    <source>
        <dbReference type="SAM" id="MobiDB-lite"/>
    </source>
</evidence>
<evidence type="ECO:0000313" key="3">
    <source>
        <dbReference type="Proteomes" id="UP000321393"/>
    </source>
</evidence>
<dbReference type="EMBL" id="SSTE01004728">
    <property type="protein sequence ID" value="KAA0061999.1"/>
    <property type="molecule type" value="Genomic_DNA"/>
</dbReference>
<reference evidence="2 3" key="1">
    <citation type="submission" date="2019-08" db="EMBL/GenBank/DDBJ databases">
        <title>Draft genome sequences of two oriental melons (Cucumis melo L. var makuwa).</title>
        <authorList>
            <person name="Kwon S.-Y."/>
        </authorList>
    </citation>
    <scope>NUCLEOTIDE SEQUENCE [LARGE SCALE GENOMIC DNA]</scope>
    <source>
        <strain evidence="3">cv. SW 3</strain>
        <tissue evidence="2">Leaf</tissue>
    </source>
</reference>
<gene>
    <name evidence="2" type="ORF">E6C27_scaffold89G003040</name>
</gene>